<proteinExistence type="predicted"/>
<dbReference type="InterPro" id="IPR045351">
    <property type="entry name" value="DUF6531"/>
</dbReference>
<evidence type="ECO:0000256" key="2">
    <source>
        <dbReference type="SAM" id="MobiDB-lite"/>
    </source>
</evidence>
<dbReference type="Proteomes" id="UP001197974">
    <property type="component" value="Chromosome"/>
</dbReference>
<dbReference type="InterPro" id="IPR029097">
    <property type="entry name" value="Ntox8"/>
</dbReference>
<dbReference type="InterPro" id="IPR056823">
    <property type="entry name" value="TEN-like_YD-shell"/>
</dbReference>
<dbReference type="EMBL" id="CP129013">
    <property type="protein sequence ID" value="WLR43096.1"/>
    <property type="molecule type" value="Genomic_DNA"/>
</dbReference>
<evidence type="ECO:0000313" key="7">
    <source>
        <dbReference type="Proteomes" id="UP001197974"/>
    </source>
</evidence>
<dbReference type="Gene3D" id="2.60.120.260">
    <property type="entry name" value="Galactose-binding domain-like"/>
    <property type="match status" value="1"/>
</dbReference>
<dbReference type="NCBIfam" id="TIGR03696">
    <property type="entry name" value="Rhs_assc_core"/>
    <property type="match status" value="1"/>
</dbReference>
<evidence type="ECO:0000259" key="3">
    <source>
        <dbReference type="Pfam" id="PF15545"/>
    </source>
</evidence>
<dbReference type="InterPro" id="IPR022385">
    <property type="entry name" value="Rhs_assc_core"/>
</dbReference>
<dbReference type="NCBIfam" id="TIGR01643">
    <property type="entry name" value="YD_repeat_2x"/>
    <property type="match status" value="2"/>
</dbReference>
<evidence type="ECO:0000256" key="1">
    <source>
        <dbReference type="ARBA" id="ARBA00022737"/>
    </source>
</evidence>
<dbReference type="InterPro" id="IPR006530">
    <property type="entry name" value="YD"/>
</dbReference>
<dbReference type="Pfam" id="PF05593">
    <property type="entry name" value="RHS_repeat"/>
    <property type="match status" value="1"/>
</dbReference>
<dbReference type="InterPro" id="IPR008979">
    <property type="entry name" value="Galactose-bd-like_sf"/>
</dbReference>
<evidence type="ECO:0000313" key="6">
    <source>
        <dbReference type="EMBL" id="WLR43096.1"/>
    </source>
</evidence>
<feature type="domain" description="Bacterial toxin 8" evidence="3">
    <location>
        <begin position="1477"/>
        <end position="1547"/>
    </location>
</feature>
<dbReference type="SUPFAM" id="SSF49785">
    <property type="entry name" value="Galactose-binding domain-like"/>
    <property type="match status" value="1"/>
</dbReference>
<dbReference type="PANTHER" id="PTHR32305:SF17">
    <property type="entry name" value="TRNA NUCLEASE WAPA"/>
    <property type="match status" value="1"/>
</dbReference>
<name>A0ABY9JZN2_9BACI</name>
<keyword evidence="7" id="KW-1185">Reference proteome</keyword>
<sequence length="1553" mass="175554">MNWDAIEGATGYKVWMFNGRAYQEFDAGANTTWTTQNKGIWPTKEEIKNGQFTLHYDQKGSELALNPSDVYKNAGYGYEKYQKYWFRLSAYDDNGETVYSSKAFEPSFSEPTEFLGKEEYWSFTDVPNGEVNIATGNLIISEDDISISGRGPSLGVARTYNSLSPAIGMFGAGWHSDLEMSIVASSDQLKLIDEDSTLHIFNKQADGSYKPPTGIYLELTETENEYILKSKDQTKVFFNKTSGKIEKMMDGHNNTLKYYYDQERLSKMEDASGRALSFAYTEDGKVKEIIAPENRKIVYEYSNDFLTKVTQTAGEVTQYEYNDAMRLSKLYEPTHQEKNPSVTTFLYQDQRLAQVVNAENHAYSLTYDKEKNEVDFINPNGSKDRYRFNEAANPIVITQDVDQLNITTSYIYEGNNLKETKVPNDQGSSKPTESYQYDENGNVTSATDSYGTETYQYNENNDVTKIIDTENEETTIAYDDLNPVSETSPSDQTSSVAKYDSYGNVIESSSALSNATNLLENASFEQSEGLSSWNVTTYNDSGSLKIDSTTQASNIAGQKSLKIQSTSTTKTGQLGYVAATQEVTVSPNTTYTLSGRMKTDLTNANAFFNVKFLDKDKKGIGWQDNRYSQMTKKHDWMDRQLTFTTPSNTASILIYLEVDHFNDQATGEAWFDGIQLEKSDVSSTYNPIINSSFEKTFNGWTGSGGSIDSSGFDGSASLKATGSMEYKQTLELNQNDKMTLKALTLTGLSKALNVTEKGSVSSSDYALTAKVVYQDGTTKDYVASFPKGSQEWNRSAVKIPASKPIKKLEVILSFKGNYSDTVWFDAIRLIEGSVLTKNSYDENHNYVTKVEDAKGNIVQNKYDTYGNKMEAIDEKNQSITYAYDKADQLQSLNLPNGASVNYQYDLNGNMTSKEIVSNGKKQPFQYQYNGLNQLLKTTGPLNDITVNEYDENGNKIKTTLPRGNDIKWSYDGFDRINTISYNDKGYYRFAYDKNGNETTVEALIDGYTKTREYDKSNRLTKVVQKNSKQDWLYPTESDKLKTFTFTHKDFSQTNEFSYNKQDSNTLVKNGSFTFRFDYDEDGNVQTFTSGNGAGSTFSYDDLGLVDSLNIGTDDGQEILFETYEYDANGNRTKIESSKGTNKIYAYDSLDQLVKETRSDGTLIEYEYDGFGNRVLEKGTNTSPIVSSYNLANQLVQYGDERLSYDDNGNRLEDGKFIYHWNDADQLASVTKKGASSPIATYRYDEDGRRIQKVVNGKTINYYYHGDSLNVLYETNENDEVIRSYTYSESGILLSMNQGNSTYFYHYNAHGDVIALTDKDSKVVAEYEYDAWGNVLKAEEADEVKTNPYRYAGYQYDHETGLYYLIARYYQPTHGVFLSLDPDPGDDDDILTQNGYTYANNNPVMLVDPDGHWVWLAVNAGFAVYDGYKAYKSGGNWKQVAWAAGSNFIKLGYIKKASRTLSAVKKGRTGRQGKLKALVSDPKAPKHVKGFIKNQMRHRKINGKKRHLNNPPGYELAHKRGYEARKGYSYRYTVLQNTKNHKLQHKYDRYGKKR</sequence>
<accession>A0ABY9JZN2</accession>
<reference evidence="6 7" key="1">
    <citation type="submission" date="2023-06" db="EMBL/GenBank/DDBJ databases">
        <title>Five Gram-positive bacteria isolated from mangrove sediments in Shenzhen, Guangdong, China.</title>
        <authorList>
            <person name="Yu S."/>
            <person name="Zheng W."/>
            <person name="Huang Y."/>
        </authorList>
    </citation>
    <scope>NUCLEOTIDE SEQUENCE [LARGE SCALE GENOMIC DNA]</scope>
    <source>
        <strain evidence="6 7">SaN35-3</strain>
    </source>
</reference>
<dbReference type="PANTHER" id="PTHR32305">
    <property type="match status" value="1"/>
</dbReference>
<gene>
    <name evidence="6" type="ORF">LC087_02490</name>
</gene>
<dbReference type="Pfam" id="PF20148">
    <property type="entry name" value="DUF6531"/>
    <property type="match status" value="1"/>
</dbReference>
<dbReference type="Pfam" id="PF15545">
    <property type="entry name" value="Ntox8"/>
    <property type="match status" value="1"/>
</dbReference>
<feature type="domain" description="DUF6531" evidence="4">
    <location>
        <begin position="130"/>
        <end position="201"/>
    </location>
</feature>
<organism evidence="6 7">
    <name type="scientific">Bacillus carboniphilus</name>
    <dbReference type="NCBI Taxonomy" id="86663"/>
    <lineage>
        <taxon>Bacteria</taxon>
        <taxon>Bacillati</taxon>
        <taxon>Bacillota</taxon>
        <taxon>Bacilli</taxon>
        <taxon>Bacillales</taxon>
        <taxon>Bacillaceae</taxon>
        <taxon>Bacillus</taxon>
    </lineage>
</organism>
<feature type="compositionally biased region" description="Polar residues" evidence="2">
    <location>
        <begin position="423"/>
        <end position="443"/>
    </location>
</feature>
<evidence type="ECO:0000259" key="5">
    <source>
        <dbReference type="Pfam" id="PF25023"/>
    </source>
</evidence>
<protein>
    <submittedName>
        <fullName evidence="6">RHS repeat-associated core domain-containing protein</fullName>
    </submittedName>
</protein>
<dbReference type="Gene3D" id="2.180.10.10">
    <property type="entry name" value="RHS repeat-associated core"/>
    <property type="match status" value="1"/>
</dbReference>
<evidence type="ECO:0000259" key="4">
    <source>
        <dbReference type="Pfam" id="PF20148"/>
    </source>
</evidence>
<feature type="region of interest" description="Disordered" evidence="2">
    <location>
        <begin position="418"/>
        <end position="443"/>
    </location>
</feature>
<feature type="domain" description="Teneurin-like YD-shell" evidence="5">
    <location>
        <begin position="832"/>
        <end position="1403"/>
    </location>
</feature>
<keyword evidence="1" id="KW-0677">Repeat</keyword>
<dbReference type="InterPro" id="IPR050708">
    <property type="entry name" value="T6SS_VgrG/RHS"/>
</dbReference>
<dbReference type="Pfam" id="PF25023">
    <property type="entry name" value="TEN_YD-shell"/>
    <property type="match status" value="1"/>
</dbReference>
<dbReference type="InterPro" id="IPR031325">
    <property type="entry name" value="RHS_repeat"/>
</dbReference>